<accession>W1NUT4</accession>
<evidence type="ECO:0000256" key="1">
    <source>
        <dbReference type="SAM" id="MobiDB-lite"/>
    </source>
</evidence>
<keyword evidence="3" id="KW-1185">Reference proteome</keyword>
<sequence length="159" mass="17945">MQRQKSIHSFVSKPSPGNENSGWSSYAEMLIRRWKMQSPTNRVKQTSAVVEVSRVSNQRQLSLVETNAAPFFISLSKMLRQKSIDSFFSKPSRGNENSGKSSYAEMIIQRLKMQSLTNRVSCEANPSCCRVNGKSDSMPFENLMQKFVVEDEPEVVGKG</sequence>
<organism evidence="2 3">
    <name type="scientific">Amborella trichopoda</name>
    <dbReference type="NCBI Taxonomy" id="13333"/>
    <lineage>
        <taxon>Eukaryota</taxon>
        <taxon>Viridiplantae</taxon>
        <taxon>Streptophyta</taxon>
        <taxon>Embryophyta</taxon>
        <taxon>Tracheophyta</taxon>
        <taxon>Spermatophyta</taxon>
        <taxon>Magnoliopsida</taxon>
        <taxon>Amborellales</taxon>
        <taxon>Amborellaceae</taxon>
        <taxon>Amborella</taxon>
    </lineage>
</organism>
<protein>
    <submittedName>
        <fullName evidence="2">Uncharacterized protein</fullName>
    </submittedName>
</protein>
<reference evidence="3" key="1">
    <citation type="journal article" date="2013" name="Science">
        <title>The Amborella genome and the evolution of flowering plants.</title>
        <authorList>
            <consortium name="Amborella Genome Project"/>
        </authorList>
    </citation>
    <scope>NUCLEOTIDE SEQUENCE [LARGE SCALE GENOMIC DNA]</scope>
</reference>
<gene>
    <name evidence="2" type="ORF">AMTR_s00002p00262890</name>
</gene>
<feature type="region of interest" description="Disordered" evidence="1">
    <location>
        <begin position="1"/>
        <end position="22"/>
    </location>
</feature>
<proteinExistence type="predicted"/>
<dbReference type="Gramene" id="ERN01392">
    <property type="protein sequence ID" value="ERN01392"/>
    <property type="gene ID" value="AMTR_s00002p00262890"/>
</dbReference>
<dbReference type="EMBL" id="KI394767">
    <property type="protein sequence ID" value="ERN01392.1"/>
    <property type="molecule type" value="Genomic_DNA"/>
</dbReference>
<name>W1NUT4_AMBTC</name>
<dbReference type="AlphaFoldDB" id="W1NUT4"/>
<evidence type="ECO:0000313" key="2">
    <source>
        <dbReference type="EMBL" id="ERN01392.1"/>
    </source>
</evidence>
<dbReference type="HOGENOM" id="CLU_1663124_0_0_1"/>
<dbReference type="Proteomes" id="UP000017836">
    <property type="component" value="Unassembled WGS sequence"/>
</dbReference>
<evidence type="ECO:0000313" key="3">
    <source>
        <dbReference type="Proteomes" id="UP000017836"/>
    </source>
</evidence>